<evidence type="ECO:0008006" key="3">
    <source>
        <dbReference type="Google" id="ProtNLM"/>
    </source>
</evidence>
<dbReference type="RefSeq" id="WP_146522181.1">
    <property type="nucleotide sequence ID" value="NZ_CP151726.1"/>
</dbReference>
<name>A0A5C6AGS7_9BACT</name>
<accession>A0A5C6AGS7</accession>
<keyword evidence="2" id="KW-1185">Reference proteome</keyword>
<protein>
    <recommendedName>
        <fullName evidence="3">Acyl carrier protein phosphodiesterase</fullName>
    </recommendedName>
</protein>
<organism evidence="1 2">
    <name type="scientific">Stieleria varia</name>
    <dbReference type="NCBI Taxonomy" id="2528005"/>
    <lineage>
        <taxon>Bacteria</taxon>
        <taxon>Pseudomonadati</taxon>
        <taxon>Planctomycetota</taxon>
        <taxon>Planctomycetia</taxon>
        <taxon>Pirellulales</taxon>
        <taxon>Pirellulaceae</taxon>
        <taxon>Stieleria</taxon>
    </lineage>
</organism>
<sequence>MNFLCHAMPYFDEPLVAISTGVPDWLSVIDRKIRARGRSAMLHLNSPDDELRQVAQGILHHVNDDRWFHSTAAFVETNMALAVQLRDRLPGDEGFRPTFVGHILIEIFLDAFWLRDRAEIGRQYYALFDEQRARIVQRCVNVITGKPTDRLAETMLRFADSRFLLDYLDPEKLLMRLNQVMKRVNLPLLPDTLLPWLTEAGEMIESRRRRFLTRADGTSHIDLPFHSP</sequence>
<comment type="caution">
    <text evidence="1">The sequence shown here is derived from an EMBL/GenBank/DDBJ whole genome shotgun (WGS) entry which is preliminary data.</text>
</comment>
<gene>
    <name evidence="1" type="ORF">Pla52n_51670</name>
</gene>
<dbReference type="AlphaFoldDB" id="A0A5C6AGS7"/>
<dbReference type="OrthoDB" id="269293at2"/>
<proteinExistence type="predicted"/>
<evidence type="ECO:0000313" key="2">
    <source>
        <dbReference type="Proteomes" id="UP000320176"/>
    </source>
</evidence>
<dbReference type="Proteomes" id="UP000320176">
    <property type="component" value="Unassembled WGS sequence"/>
</dbReference>
<evidence type="ECO:0000313" key="1">
    <source>
        <dbReference type="EMBL" id="TWT98650.1"/>
    </source>
</evidence>
<reference evidence="1 2" key="1">
    <citation type="submission" date="2019-02" db="EMBL/GenBank/DDBJ databases">
        <title>Deep-cultivation of Planctomycetes and their phenomic and genomic characterization uncovers novel biology.</title>
        <authorList>
            <person name="Wiegand S."/>
            <person name="Jogler M."/>
            <person name="Boedeker C."/>
            <person name="Pinto D."/>
            <person name="Vollmers J."/>
            <person name="Rivas-Marin E."/>
            <person name="Kohn T."/>
            <person name="Peeters S.H."/>
            <person name="Heuer A."/>
            <person name="Rast P."/>
            <person name="Oberbeckmann S."/>
            <person name="Bunk B."/>
            <person name="Jeske O."/>
            <person name="Meyerdierks A."/>
            <person name="Storesund J.E."/>
            <person name="Kallscheuer N."/>
            <person name="Luecker S."/>
            <person name="Lage O.M."/>
            <person name="Pohl T."/>
            <person name="Merkel B.J."/>
            <person name="Hornburger P."/>
            <person name="Mueller R.-W."/>
            <person name="Bruemmer F."/>
            <person name="Labrenz M."/>
            <person name="Spormann A.M."/>
            <person name="Op Den Camp H."/>
            <person name="Overmann J."/>
            <person name="Amann R."/>
            <person name="Jetten M.S.M."/>
            <person name="Mascher T."/>
            <person name="Medema M.H."/>
            <person name="Devos D.P."/>
            <person name="Kaster A.-K."/>
            <person name="Ovreas L."/>
            <person name="Rohde M."/>
            <person name="Galperin M.Y."/>
            <person name="Jogler C."/>
        </authorList>
    </citation>
    <scope>NUCLEOTIDE SEQUENCE [LARGE SCALE GENOMIC DNA]</scope>
    <source>
        <strain evidence="1 2">Pla52n</strain>
    </source>
</reference>
<dbReference type="EMBL" id="SJPN01000006">
    <property type="protein sequence ID" value="TWT98650.1"/>
    <property type="molecule type" value="Genomic_DNA"/>
</dbReference>